<accession>A0ABS2UWL6</accession>
<evidence type="ECO:0000256" key="1">
    <source>
        <dbReference type="SAM" id="MobiDB-lite"/>
    </source>
</evidence>
<proteinExistence type="predicted"/>
<dbReference type="EMBL" id="JAFEJA010000001">
    <property type="protein sequence ID" value="MBM9621850.1"/>
    <property type="molecule type" value="Genomic_DNA"/>
</dbReference>
<comment type="caution">
    <text evidence="2">The sequence shown here is derived from an EMBL/GenBank/DDBJ whole genome shotgun (WGS) entry which is preliminary data.</text>
</comment>
<evidence type="ECO:0000313" key="2">
    <source>
        <dbReference type="EMBL" id="MBM9621850.1"/>
    </source>
</evidence>
<dbReference type="RefSeq" id="WP_205375660.1">
    <property type="nucleotide sequence ID" value="NZ_JAFEJA010000001.1"/>
</dbReference>
<feature type="compositionally biased region" description="Low complexity" evidence="1">
    <location>
        <begin position="85"/>
        <end position="95"/>
    </location>
</feature>
<keyword evidence="3" id="KW-1185">Reference proteome</keyword>
<feature type="compositionally biased region" description="Basic and acidic residues" evidence="1">
    <location>
        <begin position="136"/>
        <end position="147"/>
    </location>
</feature>
<gene>
    <name evidence="2" type="ORF">JE024_24565</name>
</gene>
<feature type="compositionally biased region" description="Basic and acidic residues" evidence="1">
    <location>
        <begin position="238"/>
        <end position="253"/>
    </location>
</feature>
<feature type="compositionally biased region" description="Low complexity" evidence="1">
    <location>
        <begin position="153"/>
        <end position="168"/>
    </location>
</feature>
<evidence type="ECO:0000313" key="3">
    <source>
        <dbReference type="Proteomes" id="UP000664109"/>
    </source>
</evidence>
<dbReference type="Proteomes" id="UP000664109">
    <property type="component" value="Unassembled WGS sequence"/>
</dbReference>
<name>A0ABS2UWL6_9ACTN</name>
<organism evidence="2 3">
    <name type="scientific">Streptomyces zhihengii</name>
    <dbReference type="NCBI Taxonomy" id="1818004"/>
    <lineage>
        <taxon>Bacteria</taxon>
        <taxon>Bacillati</taxon>
        <taxon>Actinomycetota</taxon>
        <taxon>Actinomycetes</taxon>
        <taxon>Kitasatosporales</taxon>
        <taxon>Streptomycetaceae</taxon>
        <taxon>Streptomyces</taxon>
    </lineage>
</organism>
<feature type="compositionally biased region" description="Pro residues" evidence="1">
    <location>
        <begin position="49"/>
        <end position="60"/>
    </location>
</feature>
<feature type="compositionally biased region" description="Low complexity" evidence="1">
    <location>
        <begin position="183"/>
        <end position="200"/>
    </location>
</feature>
<protein>
    <recommendedName>
        <fullName evidence="4">Translation initiation factor IF-2</fullName>
    </recommendedName>
</protein>
<reference evidence="2 3" key="1">
    <citation type="journal article" date="2016" name="Arch. Microbiol.">
        <title>Streptomyces zhihengii sp. nov., isolated from rhizospheric soil of Psammosilene tunicoides.</title>
        <authorList>
            <person name="Huang M.J."/>
            <person name="Fei J.J."/>
            <person name="Salam N."/>
            <person name="Kim C.J."/>
            <person name="Hozzein W.N."/>
            <person name="Xiao M."/>
            <person name="Huang H.Q."/>
            <person name="Li W.J."/>
        </authorList>
    </citation>
    <scope>NUCLEOTIDE SEQUENCE [LARGE SCALE GENOMIC DNA]</scope>
    <source>
        <strain evidence="2 3">YIM T102</strain>
    </source>
</reference>
<feature type="region of interest" description="Disordered" evidence="1">
    <location>
        <begin position="1"/>
        <end position="262"/>
    </location>
</feature>
<sequence length="353" mass="35476">MNRRDDQPEKQPVTPATGDTVPEQRAAGTTAPSGRVPGPRPADAMLASGPPPAPPAPGAPGRPADASATGRPGTGAPDGYGTASAPGAGRPGAAADPDRYGQASASDRPGTGGRDGYGTATASASDRPGTASASGTDRHGAAADPDRYGPVSAGGAAAAAGTPRGGRAADPRTTGHGTERAAGHTPAAPVAATPLAESPLSAPPPGDPGATGRSGGHTPATPAAPRGQEPAVTTGGAERADLAARAGHAEHAGTQHGTRHTTLLADGERERLDERLHHALAHFVDEPRGSVEEADAVLDEAGKQLVASLEERRRTLRAGWQRDPEAADRADDTEELRQTLRHYREVTQRLLGA</sequence>
<evidence type="ECO:0008006" key="4">
    <source>
        <dbReference type="Google" id="ProtNLM"/>
    </source>
</evidence>